<proteinExistence type="predicted"/>
<dbReference type="Proteomes" id="UP001595839">
    <property type="component" value="Unassembled WGS sequence"/>
</dbReference>
<gene>
    <name evidence="2" type="ORF">ACFPIH_08110</name>
</gene>
<keyword evidence="2" id="KW-0449">Lipoprotein</keyword>
<feature type="region of interest" description="Disordered" evidence="1">
    <location>
        <begin position="1"/>
        <end position="59"/>
    </location>
</feature>
<sequence>MAGHFGRGHGGGDHGDVRLRRRRPGRGEARGSRGQHLPERERERSGGGGSANGLAQVQASSPGRLSIWDNDKLGRVLTDSAGFTFYRFDKDTARPPKSVCDGDCAKTWPPVPADGGSAADGMDPALLGSVTRADGTKQLTVAGWPMYRYVKDTEPRQANGQGVGGTWFAAAPDGTKAEADAGIGVGTGGDDAYGSGAGTGTGSGQETELPSLSTVENADLGKILRDGKGRTLYRFTKDVAWPMKSNCVGACLDKWKPAKPADVKSVEGIDLKLLSTFERPDGTQQLAIDCWLLYWFTGDQTPGDTNGQGVGGTWFAVRPDGTLAK</sequence>
<dbReference type="Pfam" id="PF03640">
    <property type="entry name" value="Lipoprotein_15"/>
    <property type="match status" value="4"/>
</dbReference>
<reference evidence="3" key="1">
    <citation type="journal article" date="2019" name="Int. J. Syst. Evol. Microbiol.">
        <title>The Global Catalogue of Microorganisms (GCM) 10K type strain sequencing project: providing services to taxonomists for standard genome sequencing and annotation.</title>
        <authorList>
            <consortium name="The Broad Institute Genomics Platform"/>
            <consortium name="The Broad Institute Genome Sequencing Center for Infectious Disease"/>
            <person name="Wu L."/>
            <person name="Ma J."/>
        </authorList>
    </citation>
    <scope>NUCLEOTIDE SEQUENCE [LARGE SCALE GENOMIC DNA]</scope>
    <source>
        <strain evidence="3">CGMCC 4.7177</strain>
    </source>
</reference>
<accession>A0ABV9AHY9</accession>
<dbReference type="InterPro" id="IPR005297">
    <property type="entry name" value="Lipoprotein_repeat"/>
</dbReference>
<dbReference type="RefSeq" id="WP_381169677.1">
    <property type="nucleotide sequence ID" value="NZ_JBHSFK010000004.1"/>
</dbReference>
<name>A0ABV9AHY9_9ACTN</name>
<evidence type="ECO:0000256" key="1">
    <source>
        <dbReference type="SAM" id="MobiDB-lite"/>
    </source>
</evidence>
<dbReference type="EMBL" id="JBHSFK010000004">
    <property type="protein sequence ID" value="MFC4499492.1"/>
    <property type="molecule type" value="Genomic_DNA"/>
</dbReference>
<evidence type="ECO:0000313" key="2">
    <source>
        <dbReference type="EMBL" id="MFC4499492.1"/>
    </source>
</evidence>
<dbReference type="NCBIfam" id="NF040526">
    <property type="entry name" value="SCO0930_lipo"/>
    <property type="match status" value="1"/>
</dbReference>
<evidence type="ECO:0000313" key="3">
    <source>
        <dbReference type="Proteomes" id="UP001595839"/>
    </source>
</evidence>
<organism evidence="2 3">
    <name type="scientific">Streptomyces vulcanius</name>
    <dbReference type="NCBI Taxonomy" id="1441876"/>
    <lineage>
        <taxon>Bacteria</taxon>
        <taxon>Bacillati</taxon>
        <taxon>Actinomycetota</taxon>
        <taxon>Actinomycetes</taxon>
        <taxon>Kitasatosporales</taxon>
        <taxon>Streptomycetaceae</taxon>
        <taxon>Streptomyces</taxon>
    </lineage>
</organism>
<dbReference type="InterPro" id="IPR047910">
    <property type="entry name" value="SCO0930-like"/>
</dbReference>
<feature type="compositionally biased region" description="Basic and acidic residues" evidence="1">
    <location>
        <begin position="25"/>
        <end position="45"/>
    </location>
</feature>
<dbReference type="PANTHER" id="PTHR39335:SF1">
    <property type="entry name" value="BLL4220 PROTEIN"/>
    <property type="match status" value="1"/>
</dbReference>
<comment type="caution">
    <text evidence="2">The sequence shown here is derived from an EMBL/GenBank/DDBJ whole genome shotgun (WGS) entry which is preliminary data.</text>
</comment>
<protein>
    <submittedName>
        <fullName evidence="2">SCO0930 family lipoprotein</fullName>
    </submittedName>
</protein>
<keyword evidence="3" id="KW-1185">Reference proteome</keyword>
<dbReference type="PANTHER" id="PTHR39335">
    <property type="entry name" value="BLL4220 PROTEIN"/>
    <property type="match status" value="1"/>
</dbReference>